<protein>
    <submittedName>
        <fullName evidence="5">ABC transporter ATP-binding protein</fullName>
    </submittedName>
</protein>
<keyword evidence="3 5" id="KW-0067">ATP-binding</keyword>
<evidence type="ECO:0000256" key="1">
    <source>
        <dbReference type="ARBA" id="ARBA00022448"/>
    </source>
</evidence>
<dbReference type="Gene3D" id="3.40.50.300">
    <property type="entry name" value="P-loop containing nucleotide triphosphate hydrolases"/>
    <property type="match status" value="1"/>
</dbReference>
<evidence type="ECO:0000313" key="5">
    <source>
        <dbReference type="EMBL" id="HIZ61982.1"/>
    </source>
</evidence>
<evidence type="ECO:0000313" key="6">
    <source>
        <dbReference type="Proteomes" id="UP000824105"/>
    </source>
</evidence>
<gene>
    <name evidence="5" type="ORF">H9724_04340</name>
</gene>
<dbReference type="PROSITE" id="PS50893">
    <property type="entry name" value="ABC_TRANSPORTER_2"/>
    <property type="match status" value="1"/>
</dbReference>
<feature type="domain" description="ABC transporter" evidence="4">
    <location>
        <begin position="1"/>
        <end position="230"/>
    </location>
</feature>
<organism evidence="5 6">
    <name type="scientific">Candidatus Gemmiger avistercoris</name>
    <dbReference type="NCBI Taxonomy" id="2838606"/>
    <lineage>
        <taxon>Bacteria</taxon>
        <taxon>Bacillati</taxon>
        <taxon>Bacillota</taxon>
        <taxon>Clostridia</taxon>
        <taxon>Eubacteriales</taxon>
        <taxon>Gemmiger</taxon>
    </lineage>
</organism>
<dbReference type="CDD" id="cd03230">
    <property type="entry name" value="ABC_DR_subfamily_A"/>
    <property type="match status" value="1"/>
</dbReference>
<reference evidence="5" key="1">
    <citation type="journal article" date="2021" name="PeerJ">
        <title>Extensive microbial diversity within the chicken gut microbiome revealed by metagenomics and culture.</title>
        <authorList>
            <person name="Gilroy R."/>
            <person name="Ravi A."/>
            <person name="Getino M."/>
            <person name="Pursley I."/>
            <person name="Horton D.L."/>
            <person name="Alikhan N.F."/>
            <person name="Baker D."/>
            <person name="Gharbi K."/>
            <person name="Hall N."/>
            <person name="Watson M."/>
            <person name="Adriaenssens E.M."/>
            <person name="Foster-Nyarko E."/>
            <person name="Jarju S."/>
            <person name="Secka A."/>
            <person name="Antonio M."/>
            <person name="Oren A."/>
            <person name="Chaudhuri R.R."/>
            <person name="La Ragione R."/>
            <person name="Hildebrand F."/>
            <person name="Pallen M.J."/>
        </authorList>
    </citation>
    <scope>NUCLEOTIDE SEQUENCE</scope>
    <source>
        <strain evidence="5">CHK188-11489</strain>
    </source>
</reference>
<evidence type="ECO:0000259" key="4">
    <source>
        <dbReference type="PROSITE" id="PS50893"/>
    </source>
</evidence>
<comment type="caution">
    <text evidence="5">The sequence shown here is derived from an EMBL/GenBank/DDBJ whole genome shotgun (WGS) entry which is preliminary data.</text>
</comment>
<dbReference type="InterPro" id="IPR051782">
    <property type="entry name" value="ABC_Transporter_VariousFunc"/>
</dbReference>
<dbReference type="InterPro" id="IPR003439">
    <property type="entry name" value="ABC_transporter-like_ATP-bd"/>
</dbReference>
<evidence type="ECO:0000256" key="2">
    <source>
        <dbReference type="ARBA" id="ARBA00022741"/>
    </source>
</evidence>
<sequence>MAREAVILHGVQKQYRDFKLGPLDLAVPAGTIVGLVGENGAGKTTTLRLLCGVSRPDAGQVTLLGGQPTDAARRRRIGVVFEDAYFFASLTARQIGKSMAGIFGDQWDAARFDGMLDRFGLDPKKKVQAYSRGMRMKLSLATALAHDPELLVLDEATAGLDPVVRGEMLDLFLEYIQDERHSILMSSHITSDLEQVADSIAYLHHGQLLFHEDKDTLLQEYGLLRCARHDLETLPPDCVVFMREGAFGCEALVKQRATVRRLLPGAVCDPAGIDDIMRYYSGRDTQ</sequence>
<dbReference type="Proteomes" id="UP000824105">
    <property type="component" value="Unassembled WGS sequence"/>
</dbReference>
<accession>A0A9D2FK12</accession>
<dbReference type="Pfam" id="PF00005">
    <property type="entry name" value="ABC_tran"/>
    <property type="match status" value="1"/>
</dbReference>
<keyword evidence="2" id="KW-0547">Nucleotide-binding</keyword>
<proteinExistence type="predicted"/>
<name>A0A9D2FK12_9FIRM</name>
<dbReference type="PANTHER" id="PTHR42939">
    <property type="entry name" value="ABC TRANSPORTER ATP-BINDING PROTEIN ALBC-RELATED"/>
    <property type="match status" value="1"/>
</dbReference>
<dbReference type="EMBL" id="DXBF01000037">
    <property type="protein sequence ID" value="HIZ61982.1"/>
    <property type="molecule type" value="Genomic_DNA"/>
</dbReference>
<dbReference type="GO" id="GO:0005524">
    <property type="term" value="F:ATP binding"/>
    <property type="evidence" value="ECO:0007669"/>
    <property type="project" value="UniProtKB-KW"/>
</dbReference>
<dbReference type="SUPFAM" id="SSF52540">
    <property type="entry name" value="P-loop containing nucleoside triphosphate hydrolases"/>
    <property type="match status" value="1"/>
</dbReference>
<dbReference type="GO" id="GO:0016887">
    <property type="term" value="F:ATP hydrolysis activity"/>
    <property type="evidence" value="ECO:0007669"/>
    <property type="project" value="InterPro"/>
</dbReference>
<evidence type="ECO:0000256" key="3">
    <source>
        <dbReference type="ARBA" id="ARBA00022840"/>
    </source>
</evidence>
<dbReference type="AlphaFoldDB" id="A0A9D2FK12"/>
<dbReference type="PANTHER" id="PTHR42939:SF3">
    <property type="entry name" value="ABC TRANSPORTER ATP-BINDING COMPONENT"/>
    <property type="match status" value="1"/>
</dbReference>
<dbReference type="InterPro" id="IPR027417">
    <property type="entry name" value="P-loop_NTPase"/>
</dbReference>
<reference evidence="5" key="2">
    <citation type="submission" date="2021-04" db="EMBL/GenBank/DDBJ databases">
        <authorList>
            <person name="Gilroy R."/>
        </authorList>
    </citation>
    <scope>NUCLEOTIDE SEQUENCE</scope>
    <source>
        <strain evidence="5">CHK188-11489</strain>
    </source>
</reference>
<keyword evidence="1" id="KW-0813">Transport</keyword>
<dbReference type="InterPro" id="IPR003593">
    <property type="entry name" value="AAA+_ATPase"/>
</dbReference>
<dbReference type="SMART" id="SM00382">
    <property type="entry name" value="AAA"/>
    <property type="match status" value="1"/>
</dbReference>